<feature type="transmembrane region" description="Helical" evidence="1">
    <location>
        <begin position="127"/>
        <end position="147"/>
    </location>
</feature>
<evidence type="ECO:0000256" key="1">
    <source>
        <dbReference type="SAM" id="Phobius"/>
    </source>
</evidence>
<feature type="transmembrane region" description="Helical" evidence="1">
    <location>
        <begin position="95"/>
        <end position="115"/>
    </location>
</feature>
<feature type="transmembrane region" description="Helical" evidence="1">
    <location>
        <begin position="53"/>
        <end position="75"/>
    </location>
</feature>
<sequence length="242" mass="26262">MSLPELPADPPPPSRWARRVSRDAPHGLDVLEAHVLAWAGQADALSKTPWWRIAWGVSPLLALLASIGGFAAVFGNPRDIAIGRVDAPDAGSIPWAMVSYGVAALGVVLIFLYWFTTGRRRNGSLQVMLVLTFAFGVLGLLFAYQLAAEDGGVSLVAMLPAFVMMPLAVVVFVIIQLSPKPEPEPAAPPVAVADLDEKAMRYLMRERNEAIKTLAERRMLPNVDVEVLKARPLGRLHIEEDA</sequence>
<protein>
    <submittedName>
        <fullName evidence="2">Uncharacterized protein</fullName>
    </submittedName>
</protein>
<dbReference type="Proteomes" id="UP000517712">
    <property type="component" value="Unassembled WGS sequence"/>
</dbReference>
<organism evidence="2 3">
    <name type="scientific">Microbacterium ginsengiterrae</name>
    <dbReference type="NCBI Taxonomy" id="546115"/>
    <lineage>
        <taxon>Bacteria</taxon>
        <taxon>Bacillati</taxon>
        <taxon>Actinomycetota</taxon>
        <taxon>Actinomycetes</taxon>
        <taxon>Micrococcales</taxon>
        <taxon>Microbacteriaceae</taxon>
        <taxon>Microbacterium</taxon>
    </lineage>
</organism>
<dbReference type="AlphaFoldDB" id="A0A7W9CCJ4"/>
<proteinExistence type="predicted"/>
<evidence type="ECO:0000313" key="2">
    <source>
        <dbReference type="EMBL" id="MBB5743094.1"/>
    </source>
</evidence>
<keyword evidence="3" id="KW-1185">Reference proteome</keyword>
<keyword evidence="1" id="KW-0812">Transmembrane</keyword>
<keyword evidence="1" id="KW-1133">Transmembrane helix</keyword>
<keyword evidence="1" id="KW-0472">Membrane</keyword>
<dbReference type="RefSeq" id="WP_184282828.1">
    <property type="nucleotide sequence ID" value="NZ_BAAAPG010000001.1"/>
</dbReference>
<dbReference type="EMBL" id="JACHMU010000001">
    <property type="protein sequence ID" value="MBB5743094.1"/>
    <property type="molecule type" value="Genomic_DNA"/>
</dbReference>
<comment type="caution">
    <text evidence="2">The sequence shown here is derived from an EMBL/GenBank/DDBJ whole genome shotgun (WGS) entry which is preliminary data.</text>
</comment>
<name>A0A7W9CCJ4_9MICO</name>
<accession>A0A7W9CCJ4</accession>
<reference evidence="2 3" key="1">
    <citation type="submission" date="2020-08" db="EMBL/GenBank/DDBJ databases">
        <title>Sequencing the genomes of 1000 actinobacteria strains.</title>
        <authorList>
            <person name="Klenk H.-P."/>
        </authorList>
    </citation>
    <scope>NUCLEOTIDE SEQUENCE [LARGE SCALE GENOMIC DNA]</scope>
    <source>
        <strain evidence="2 3">DSM 24823</strain>
    </source>
</reference>
<gene>
    <name evidence="2" type="ORF">HD600_001591</name>
</gene>
<evidence type="ECO:0000313" key="3">
    <source>
        <dbReference type="Proteomes" id="UP000517712"/>
    </source>
</evidence>
<feature type="transmembrane region" description="Helical" evidence="1">
    <location>
        <begin position="153"/>
        <end position="175"/>
    </location>
</feature>